<protein>
    <submittedName>
        <fullName evidence="2">Uncharacterized protein</fullName>
    </submittedName>
</protein>
<reference evidence="2" key="1">
    <citation type="journal article" date="2022" name="bioRxiv">
        <title>Sequencing and chromosome-scale assembly of the giantPleurodeles waltlgenome.</title>
        <authorList>
            <person name="Brown T."/>
            <person name="Elewa A."/>
            <person name="Iarovenko S."/>
            <person name="Subramanian E."/>
            <person name="Araus A.J."/>
            <person name="Petzold A."/>
            <person name="Susuki M."/>
            <person name="Suzuki K.-i.T."/>
            <person name="Hayashi T."/>
            <person name="Toyoda A."/>
            <person name="Oliveira C."/>
            <person name="Osipova E."/>
            <person name="Leigh N.D."/>
            <person name="Simon A."/>
            <person name="Yun M.H."/>
        </authorList>
    </citation>
    <scope>NUCLEOTIDE SEQUENCE</scope>
    <source>
        <strain evidence="2">20211129_DDA</strain>
        <tissue evidence="2">Liver</tissue>
    </source>
</reference>
<accession>A0AAV7S2U6</accession>
<sequence length="67" mass="7385">MRCGSTKECGSRLRAEVLGTPRKIRRSPHYAGRSAARVPTATRTTKQKRPAPSDNHLYRALASVPPL</sequence>
<proteinExistence type="predicted"/>
<dbReference type="Proteomes" id="UP001066276">
    <property type="component" value="Chromosome 5"/>
</dbReference>
<evidence type="ECO:0000313" key="3">
    <source>
        <dbReference type="Proteomes" id="UP001066276"/>
    </source>
</evidence>
<dbReference type="AlphaFoldDB" id="A0AAV7S2U6"/>
<keyword evidence="3" id="KW-1185">Reference proteome</keyword>
<organism evidence="2 3">
    <name type="scientific">Pleurodeles waltl</name>
    <name type="common">Iberian ribbed newt</name>
    <dbReference type="NCBI Taxonomy" id="8319"/>
    <lineage>
        <taxon>Eukaryota</taxon>
        <taxon>Metazoa</taxon>
        <taxon>Chordata</taxon>
        <taxon>Craniata</taxon>
        <taxon>Vertebrata</taxon>
        <taxon>Euteleostomi</taxon>
        <taxon>Amphibia</taxon>
        <taxon>Batrachia</taxon>
        <taxon>Caudata</taxon>
        <taxon>Salamandroidea</taxon>
        <taxon>Salamandridae</taxon>
        <taxon>Pleurodelinae</taxon>
        <taxon>Pleurodeles</taxon>
    </lineage>
</organism>
<gene>
    <name evidence="2" type="ORF">NDU88_010286</name>
</gene>
<comment type="caution">
    <text evidence="2">The sequence shown here is derived from an EMBL/GenBank/DDBJ whole genome shotgun (WGS) entry which is preliminary data.</text>
</comment>
<feature type="region of interest" description="Disordered" evidence="1">
    <location>
        <begin position="17"/>
        <end position="67"/>
    </location>
</feature>
<dbReference type="EMBL" id="JANPWB010000009">
    <property type="protein sequence ID" value="KAJ1157580.1"/>
    <property type="molecule type" value="Genomic_DNA"/>
</dbReference>
<name>A0AAV7S2U6_PLEWA</name>
<evidence type="ECO:0000313" key="2">
    <source>
        <dbReference type="EMBL" id="KAJ1157580.1"/>
    </source>
</evidence>
<evidence type="ECO:0000256" key="1">
    <source>
        <dbReference type="SAM" id="MobiDB-lite"/>
    </source>
</evidence>